<reference evidence="1" key="1">
    <citation type="submission" date="2022-08" db="EMBL/GenBank/DDBJ databases">
        <title>Genome Sequence of Lecanicillium fungicola.</title>
        <authorList>
            <person name="Buettner E."/>
        </authorList>
    </citation>
    <scope>NUCLEOTIDE SEQUENCE</scope>
    <source>
        <strain evidence="1">Babe33</strain>
    </source>
</reference>
<dbReference type="Proteomes" id="UP001143910">
    <property type="component" value="Unassembled WGS sequence"/>
</dbReference>
<protein>
    <submittedName>
        <fullName evidence="1">Uncharacterized protein</fullName>
    </submittedName>
</protein>
<gene>
    <name evidence="1" type="ORF">NQ176_g7364</name>
</gene>
<proteinExistence type="predicted"/>
<dbReference type="EMBL" id="JANJQO010001220">
    <property type="protein sequence ID" value="KAJ2972072.1"/>
    <property type="molecule type" value="Genomic_DNA"/>
</dbReference>
<accession>A0ACC1MYL4</accession>
<organism evidence="1 2">
    <name type="scientific">Zarea fungicola</name>
    <dbReference type="NCBI Taxonomy" id="93591"/>
    <lineage>
        <taxon>Eukaryota</taxon>
        <taxon>Fungi</taxon>
        <taxon>Dikarya</taxon>
        <taxon>Ascomycota</taxon>
        <taxon>Pezizomycotina</taxon>
        <taxon>Sordariomycetes</taxon>
        <taxon>Hypocreomycetidae</taxon>
        <taxon>Hypocreales</taxon>
        <taxon>Cordycipitaceae</taxon>
        <taxon>Zarea</taxon>
    </lineage>
</organism>
<evidence type="ECO:0000313" key="1">
    <source>
        <dbReference type="EMBL" id="KAJ2972072.1"/>
    </source>
</evidence>
<comment type="caution">
    <text evidence="1">The sequence shown here is derived from an EMBL/GenBank/DDBJ whole genome shotgun (WGS) entry which is preliminary data.</text>
</comment>
<name>A0ACC1MYL4_9HYPO</name>
<evidence type="ECO:0000313" key="2">
    <source>
        <dbReference type="Proteomes" id="UP001143910"/>
    </source>
</evidence>
<keyword evidence="2" id="KW-1185">Reference proteome</keyword>
<sequence>MLKSTLLLSLLSLGINCAPTGDGGACRVVFVPLPVVTTVEAPRPTTPVTDPVTNSRAGVVNSVVRDAKMVMVAPASSNKADTAAAWTTMGRPSKVTSSATRVSPSNKLSPTGTNTVTMTTTLTISSKAPSYTPGTDQGDGVEVVGRKNVVYFTNWSAYGANYTPAEIPAGDVTHLLYAFGDISDTGEAISSDIYADVQKQYTTMHQRDSQAQGNIGQIYTLKKQNRNMKALLSIGGSSYSAAGKFVPATSTAEGRRRFARSAVRLVANWGFDGIDIDWEYPKTKTEAADFVSLLQETRYELNRYAKENNQTYHYLLTVAASAGPGHYKLLNLGAMDHFVDSWHLMAYDYAGAWDETTGHQANVYPDPANKASTKFNTEQAVDDYIAAGIAPEKIILGFPLYGRAFMQTDGMGAPFSGVGSGSIEPGVWRYKDLPLPGATVTVDDGVLAAYSYDAHTKMLISYDNAESTSLKARYLKQRGLGGAVFWEASGDRSGEESLVTAMARDIWPLQDSKNMLQYPKSEFLNIRWSS</sequence>